<dbReference type="AlphaFoldDB" id="B6IXE6"/>
<comment type="similarity">
    <text evidence="1">Belongs to the phD/YefM antitoxin family.</text>
</comment>
<name>B6IXE6_RHOCS</name>
<dbReference type="SUPFAM" id="SSF143120">
    <property type="entry name" value="YefM-like"/>
    <property type="match status" value="1"/>
</dbReference>
<dbReference type="HOGENOM" id="CLU_2506167_0_0_5"/>
<evidence type="ECO:0000313" key="3">
    <source>
        <dbReference type="EMBL" id="ACJ00970.1"/>
    </source>
</evidence>
<dbReference type="eggNOG" id="COG4118">
    <property type="taxonomic scope" value="Bacteria"/>
</dbReference>
<dbReference type="GO" id="GO:0003677">
    <property type="term" value="F:DNA binding"/>
    <property type="evidence" value="ECO:0007669"/>
    <property type="project" value="UniProtKB-KW"/>
</dbReference>
<organism evidence="3 4">
    <name type="scientific">Rhodospirillum centenum (strain ATCC 51521 / SW)</name>
    <dbReference type="NCBI Taxonomy" id="414684"/>
    <lineage>
        <taxon>Bacteria</taxon>
        <taxon>Pseudomonadati</taxon>
        <taxon>Pseudomonadota</taxon>
        <taxon>Alphaproteobacteria</taxon>
        <taxon>Rhodospirillales</taxon>
        <taxon>Rhodospirillaceae</taxon>
        <taxon>Rhodospirillum</taxon>
    </lineage>
</organism>
<dbReference type="Proteomes" id="UP000001591">
    <property type="component" value="Chromosome"/>
</dbReference>
<reference evidence="3 4" key="1">
    <citation type="journal article" date="2010" name="BMC Genomics">
        <title>Metabolic flexibility revealed in the genome of the cyst-forming alpha-1 proteobacterium Rhodospirillum centenum.</title>
        <authorList>
            <person name="Lu Y.K."/>
            <person name="Marden J."/>
            <person name="Han M."/>
            <person name="Swingley W.D."/>
            <person name="Mastrian S.D."/>
            <person name="Chowdhury S.R."/>
            <person name="Hao J."/>
            <person name="Helmy T."/>
            <person name="Kim S."/>
            <person name="Kurdoglu A.A."/>
            <person name="Matthies H.J."/>
            <person name="Rollo D."/>
            <person name="Stothard P."/>
            <person name="Blankenship R.E."/>
            <person name="Bauer C.E."/>
            <person name="Touchman J.W."/>
        </authorList>
    </citation>
    <scope>NUCLEOTIDE SEQUENCE [LARGE SCALE GENOMIC DNA]</scope>
    <source>
        <strain evidence="4">ATCC 51521 / SW</strain>
    </source>
</reference>
<evidence type="ECO:0000256" key="1">
    <source>
        <dbReference type="ARBA" id="ARBA00009981"/>
    </source>
</evidence>
<dbReference type="STRING" id="414684.RC1_3621"/>
<dbReference type="RefSeq" id="WP_012568746.1">
    <property type="nucleotide sequence ID" value="NC_011420.2"/>
</dbReference>
<evidence type="ECO:0000256" key="2">
    <source>
        <dbReference type="SAM" id="MobiDB-lite"/>
    </source>
</evidence>
<evidence type="ECO:0000313" key="4">
    <source>
        <dbReference type="Proteomes" id="UP000001591"/>
    </source>
</evidence>
<protein>
    <submittedName>
        <fullName evidence="3">Single-stranded DNA-binding protein</fullName>
    </submittedName>
</protein>
<feature type="region of interest" description="Disordered" evidence="2">
    <location>
        <begin position="64"/>
        <end position="93"/>
    </location>
</feature>
<dbReference type="EMBL" id="CP000613">
    <property type="protein sequence ID" value="ACJ00970.1"/>
    <property type="molecule type" value="Genomic_DNA"/>
</dbReference>
<dbReference type="NCBIfam" id="TIGR01552">
    <property type="entry name" value="phd_fam"/>
    <property type="match status" value="1"/>
</dbReference>
<sequence>MNVSVTEAMARLDDLVRRAQAGEEVVLTDGDRGAVRLVPVRPAVEKPGVPVEPADREARLREIGRRGRQKAGTGPTGARSQDFLYGEDGLFSF</sequence>
<dbReference type="InterPro" id="IPR036165">
    <property type="entry name" value="YefM-like_sf"/>
</dbReference>
<accession>B6IXE6</accession>
<proteinExistence type="inferred from homology"/>
<gene>
    <name evidence="3" type="primary">ssb</name>
    <name evidence="3" type="ordered locus">RC1_3621</name>
</gene>
<keyword evidence="4" id="KW-1185">Reference proteome</keyword>
<dbReference type="OrthoDB" id="7473440at2"/>
<dbReference type="KEGG" id="rce:RC1_3621"/>
<keyword evidence="3" id="KW-0238">DNA-binding</keyword>